<evidence type="ECO:0000256" key="3">
    <source>
        <dbReference type="PROSITE-ProRule" id="PRU00708"/>
    </source>
</evidence>
<protein>
    <submittedName>
        <fullName evidence="5">Pentacotripeptide-repeat region of PRORP</fullName>
    </submittedName>
</protein>
<evidence type="ECO:0000256" key="1">
    <source>
        <dbReference type="ARBA" id="ARBA00007626"/>
    </source>
</evidence>
<evidence type="ECO:0000313" key="6">
    <source>
        <dbReference type="Proteomes" id="UP001370490"/>
    </source>
</evidence>
<dbReference type="InterPro" id="IPR050872">
    <property type="entry name" value="PPR_P_subfamily"/>
</dbReference>
<dbReference type="PANTHER" id="PTHR46128">
    <property type="entry name" value="MITOCHONDRIAL GROUP I INTRON SPLICING FACTOR CCM1"/>
    <property type="match status" value="1"/>
</dbReference>
<dbReference type="Gene3D" id="1.25.40.10">
    <property type="entry name" value="Tetratricopeptide repeat domain"/>
    <property type="match status" value="4"/>
</dbReference>
<evidence type="ECO:0000256" key="2">
    <source>
        <dbReference type="ARBA" id="ARBA00022737"/>
    </source>
</evidence>
<dbReference type="PANTHER" id="PTHR46128:SF55">
    <property type="entry name" value="PENTACOTRIPEPTIDE-REPEAT REGION OF PRORP DOMAIN-CONTAINING PROTEIN"/>
    <property type="match status" value="1"/>
</dbReference>
<dbReference type="PROSITE" id="PS51375">
    <property type="entry name" value="PPR"/>
    <property type="match status" value="2"/>
</dbReference>
<sequence>MSRLKCYPTYNTLVDGLYRAGKVSIAQNMLKDIPRALNVFEEMVMKGLKPNRVTYSTIIQVLFKVQNLEKIREILEGAAGREELVPDTCTFNTLISAHCNAANIDESLEVFEKMSPVKLQPDSAAYSPLIGSLCQQGNFKRAEELFDELSEKDVLLRGHCKEGTYEPGFDLLVLMLRRVYVPDFEAYQSLIEGLLQKGDPVLAHKILEKMLKSSHIHKASDFDVLLQELLKKDRAQEAASFLVMMLGLREEAFEVVGLIMKTDIQLTWKNICFLRKKFQDAQKILLSSLDKDHEVDVEICGNILNGLCRSHRVSEAFELYHALVEKLK</sequence>
<dbReference type="EMBL" id="JBAMMX010000015">
    <property type="protein sequence ID" value="KAK6926238.1"/>
    <property type="molecule type" value="Genomic_DNA"/>
</dbReference>
<dbReference type="AlphaFoldDB" id="A0AAN8ZAB4"/>
<gene>
    <name evidence="5" type="ORF">RJ641_007957</name>
</gene>
<keyword evidence="2" id="KW-0677">Repeat</keyword>
<dbReference type="Proteomes" id="UP001370490">
    <property type="component" value="Unassembled WGS sequence"/>
</dbReference>
<keyword evidence="6" id="KW-1185">Reference proteome</keyword>
<dbReference type="Pfam" id="PF17177">
    <property type="entry name" value="PPR_long"/>
    <property type="match status" value="1"/>
</dbReference>
<reference evidence="5 6" key="1">
    <citation type="submission" date="2023-12" db="EMBL/GenBank/DDBJ databases">
        <title>A high-quality genome assembly for Dillenia turbinata (Dilleniales).</title>
        <authorList>
            <person name="Chanderbali A."/>
        </authorList>
    </citation>
    <scope>NUCLEOTIDE SEQUENCE [LARGE SCALE GENOMIC DNA]</scope>
    <source>
        <strain evidence="5">LSX21</strain>
        <tissue evidence="5">Leaf</tissue>
    </source>
</reference>
<dbReference type="InterPro" id="IPR033443">
    <property type="entry name" value="PROP1-like_PPR_dom"/>
</dbReference>
<comment type="caution">
    <text evidence="5">The sequence shown here is derived from an EMBL/GenBank/DDBJ whole genome shotgun (WGS) entry which is preliminary data.</text>
</comment>
<proteinExistence type="inferred from homology"/>
<organism evidence="5 6">
    <name type="scientific">Dillenia turbinata</name>
    <dbReference type="NCBI Taxonomy" id="194707"/>
    <lineage>
        <taxon>Eukaryota</taxon>
        <taxon>Viridiplantae</taxon>
        <taxon>Streptophyta</taxon>
        <taxon>Embryophyta</taxon>
        <taxon>Tracheophyta</taxon>
        <taxon>Spermatophyta</taxon>
        <taxon>Magnoliopsida</taxon>
        <taxon>eudicotyledons</taxon>
        <taxon>Gunneridae</taxon>
        <taxon>Pentapetalae</taxon>
        <taxon>Dilleniales</taxon>
        <taxon>Dilleniaceae</taxon>
        <taxon>Dillenia</taxon>
    </lineage>
</organism>
<evidence type="ECO:0000313" key="5">
    <source>
        <dbReference type="EMBL" id="KAK6926238.1"/>
    </source>
</evidence>
<name>A0AAN8ZAB4_9MAGN</name>
<dbReference type="InterPro" id="IPR002885">
    <property type="entry name" value="PPR_rpt"/>
</dbReference>
<feature type="domain" description="PROP1-like PPR" evidence="4">
    <location>
        <begin position="26"/>
        <end position="149"/>
    </location>
</feature>
<feature type="repeat" description="PPR" evidence="3">
    <location>
        <begin position="122"/>
        <end position="156"/>
    </location>
</feature>
<feature type="repeat" description="PPR" evidence="3">
    <location>
        <begin position="87"/>
        <end position="121"/>
    </location>
</feature>
<evidence type="ECO:0000259" key="4">
    <source>
        <dbReference type="Pfam" id="PF17177"/>
    </source>
</evidence>
<accession>A0AAN8ZAB4</accession>
<comment type="similarity">
    <text evidence="1">Belongs to the PPR family. P subfamily.</text>
</comment>
<dbReference type="NCBIfam" id="TIGR00756">
    <property type="entry name" value="PPR"/>
    <property type="match status" value="2"/>
</dbReference>
<dbReference type="Pfam" id="PF01535">
    <property type="entry name" value="PPR"/>
    <property type="match status" value="2"/>
</dbReference>
<dbReference type="InterPro" id="IPR011990">
    <property type="entry name" value="TPR-like_helical_dom_sf"/>
</dbReference>